<dbReference type="Proteomes" id="UP000234681">
    <property type="component" value="Chromosome 8"/>
</dbReference>
<reference evidence="2 3" key="1">
    <citation type="submission" date="2005-09" db="EMBL/GenBank/DDBJ databases">
        <authorList>
            <person name="Mural R.J."/>
            <person name="Li P.W."/>
            <person name="Adams M.D."/>
            <person name="Amanatides P.G."/>
            <person name="Baden-Tillson H."/>
            <person name="Barnstead M."/>
            <person name="Chin S.H."/>
            <person name="Dew I."/>
            <person name="Evans C.A."/>
            <person name="Ferriera S."/>
            <person name="Flanigan M."/>
            <person name="Fosler C."/>
            <person name="Glodek A."/>
            <person name="Gu Z."/>
            <person name="Holt R.A."/>
            <person name="Jennings D."/>
            <person name="Kraft C.L."/>
            <person name="Lu F."/>
            <person name="Nguyen T."/>
            <person name="Nusskern D.R."/>
            <person name="Pfannkoch C.M."/>
            <person name="Sitter C."/>
            <person name="Sutton G.G."/>
            <person name="Venter J.C."/>
            <person name="Wang Z."/>
            <person name="Woodage T."/>
            <person name="Zheng X.H."/>
            <person name="Zhong F."/>
        </authorList>
    </citation>
    <scope>NUCLEOTIDE SEQUENCE [LARGE SCALE GENOMIC DNA]</scope>
    <source>
        <strain>BN</strain>
        <strain evidence="3">Sprague-Dawley</strain>
    </source>
</reference>
<evidence type="ECO:0000256" key="1">
    <source>
        <dbReference type="SAM" id="MobiDB-lite"/>
    </source>
</evidence>
<organism evidence="2 3">
    <name type="scientific">Rattus norvegicus</name>
    <name type="common">Rat</name>
    <dbReference type="NCBI Taxonomy" id="10116"/>
    <lineage>
        <taxon>Eukaryota</taxon>
        <taxon>Metazoa</taxon>
        <taxon>Chordata</taxon>
        <taxon>Craniata</taxon>
        <taxon>Vertebrata</taxon>
        <taxon>Euteleostomi</taxon>
        <taxon>Mammalia</taxon>
        <taxon>Eutheria</taxon>
        <taxon>Euarchontoglires</taxon>
        <taxon>Glires</taxon>
        <taxon>Rodentia</taxon>
        <taxon>Myomorpha</taxon>
        <taxon>Muroidea</taxon>
        <taxon>Muridae</taxon>
        <taxon>Murinae</taxon>
        <taxon>Rattus</taxon>
    </lineage>
</organism>
<evidence type="ECO:0000313" key="2">
    <source>
        <dbReference type="EMBL" id="EDL76968.1"/>
    </source>
</evidence>
<sequence>MRTEKEGSGGGKMAQQVKALAAKPEVLSSIPGTHPHHGRRPQASTSCPLHSCVPWYMHVCVHAYTCSWVSNVI</sequence>
<protein>
    <submittedName>
        <fullName evidence="2">RCG25235</fullName>
    </submittedName>
</protein>
<name>A6I3Q9_RAT</name>
<feature type="region of interest" description="Disordered" evidence="1">
    <location>
        <begin position="25"/>
        <end position="45"/>
    </location>
</feature>
<evidence type="ECO:0000313" key="3">
    <source>
        <dbReference type="Proteomes" id="UP000234681"/>
    </source>
</evidence>
<proteinExistence type="predicted"/>
<gene>
    <name evidence="2" type="ORF">rCG_25235</name>
</gene>
<feature type="region of interest" description="Disordered" evidence="1">
    <location>
        <begin position="1"/>
        <end position="20"/>
    </location>
</feature>
<dbReference type="AlphaFoldDB" id="A6I3Q9"/>
<dbReference type="EMBL" id="CH473954">
    <property type="protein sequence ID" value="EDL76968.1"/>
    <property type="molecule type" value="Genomic_DNA"/>
</dbReference>
<accession>A6I3Q9</accession>